<dbReference type="InterPro" id="IPR005821">
    <property type="entry name" value="Ion_trans_dom"/>
</dbReference>
<gene>
    <name evidence="12" type="ORF">DVH24_023437</name>
</gene>
<evidence type="ECO:0000256" key="5">
    <source>
        <dbReference type="ARBA" id="ARBA00022989"/>
    </source>
</evidence>
<dbReference type="AlphaFoldDB" id="A0A498I7U7"/>
<dbReference type="SUPFAM" id="SSF81324">
    <property type="entry name" value="Voltage-gated potassium channels"/>
    <property type="match status" value="1"/>
</dbReference>
<dbReference type="Gene3D" id="2.60.120.10">
    <property type="entry name" value="Jelly Rolls"/>
    <property type="match status" value="1"/>
</dbReference>
<evidence type="ECO:0000256" key="1">
    <source>
        <dbReference type="ARBA" id="ARBA00004141"/>
    </source>
</evidence>
<dbReference type="GO" id="GO:0016020">
    <property type="term" value="C:membrane"/>
    <property type="evidence" value="ECO:0007669"/>
    <property type="project" value="UniProtKB-SubCell"/>
</dbReference>
<dbReference type="Gene3D" id="1.10.287.630">
    <property type="entry name" value="Helix hairpin bin"/>
    <property type="match status" value="1"/>
</dbReference>
<dbReference type="InterPro" id="IPR000595">
    <property type="entry name" value="cNMP-bd_dom"/>
</dbReference>
<evidence type="ECO:0000256" key="7">
    <source>
        <dbReference type="ARBA" id="ARBA00023136"/>
    </source>
</evidence>
<evidence type="ECO:0000256" key="6">
    <source>
        <dbReference type="ARBA" id="ARBA00023065"/>
    </source>
</evidence>
<keyword evidence="13" id="KW-1185">Reference proteome</keyword>
<keyword evidence="3" id="KW-0813">Transport</keyword>
<evidence type="ECO:0000256" key="3">
    <source>
        <dbReference type="ARBA" id="ARBA00022448"/>
    </source>
</evidence>
<evidence type="ECO:0000313" key="12">
    <source>
        <dbReference type="EMBL" id="RXH77163.1"/>
    </source>
</evidence>
<evidence type="ECO:0000256" key="8">
    <source>
        <dbReference type="ARBA" id="ARBA00023286"/>
    </source>
</evidence>
<keyword evidence="7 10" id="KW-0472">Membrane</keyword>
<evidence type="ECO:0000256" key="4">
    <source>
        <dbReference type="ARBA" id="ARBA00022692"/>
    </source>
</evidence>
<dbReference type="CDD" id="cd00038">
    <property type="entry name" value="CAP_ED"/>
    <property type="match status" value="1"/>
</dbReference>
<keyword evidence="6" id="KW-0406">Ion transport</keyword>
<keyword evidence="9" id="KW-0407">Ion channel</keyword>
<feature type="domain" description="Cyclic nucleotide-binding" evidence="11">
    <location>
        <begin position="459"/>
        <end position="527"/>
    </location>
</feature>
<dbReference type="PROSITE" id="PS50042">
    <property type="entry name" value="CNMP_BINDING_3"/>
    <property type="match status" value="1"/>
</dbReference>
<dbReference type="Gene3D" id="1.10.287.70">
    <property type="match status" value="1"/>
</dbReference>
<dbReference type="InterPro" id="IPR018490">
    <property type="entry name" value="cNMP-bd_dom_sf"/>
</dbReference>
<feature type="transmembrane region" description="Helical" evidence="10">
    <location>
        <begin position="154"/>
        <end position="174"/>
    </location>
</feature>
<protein>
    <recommendedName>
        <fullName evidence="11">Cyclic nucleotide-binding domain-containing protein</fullName>
    </recommendedName>
</protein>
<comment type="caution">
    <text evidence="12">The sequence shown here is derived from an EMBL/GenBank/DDBJ whole genome shotgun (WGS) entry which is preliminary data.</text>
</comment>
<feature type="transmembrane region" description="Helical" evidence="10">
    <location>
        <begin position="226"/>
        <end position="247"/>
    </location>
</feature>
<feature type="transmembrane region" description="Helical" evidence="10">
    <location>
        <begin position="65"/>
        <end position="84"/>
    </location>
</feature>
<accession>A0A498I7U7</accession>
<evidence type="ECO:0000256" key="10">
    <source>
        <dbReference type="SAM" id="Phobius"/>
    </source>
</evidence>
<organism evidence="12 13">
    <name type="scientific">Malus domestica</name>
    <name type="common">Apple</name>
    <name type="synonym">Pyrus malus</name>
    <dbReference type="NCBI Taxonomy" id="3750"/>
    <lineage>
        <taxon>Eukaryota</taxon>
        <taxon>Viridiplantae</taxon>
        <taxon>Streptophyta</taxon>
        <taxon>Embryophyta</taxon>
        <taxon>Tracheophyta</taxon>
        <taxon>Spermatophyta</taxon>
        <taxon>Magnoliopsida</taxon>
        <taxon>eudicotyledons</taxon>
        <taxon>Gunneridae</taxon>
        <taxon>Pentapetalae</taxon>
        <taxon>rosids</taxon>
        <taxon>fabids</taxon>
        <taxon>Rosales</taxon>
        <taxon>Rosaceae</taxon>
        <taxon>Amygdaloideae</taxon>
        <taxon>Maleae</taxon>
        <taxon>Malus</taxon>
    </lineage>
</organism>
<dbReference type="InterPro" id="IPR003938">
    <property type="entry name" value="K_chnl_volt-dep_EAG/ELK/ERG"/>
</dbReference>
<evidence type="ECO:0000256" key="9">
    <source>
        <dbReference type="ARBA" id="ARBA00023303"/>
    </source>
</evidence>
<dbReference type="InterPro" id="IPR014710">
    <property type="entry name" value="RmlC-like_jellyroll"/>
</dbReference>
<keyword evidence="4 10" id="KW-0812">Transmembrane</keyword>
<name>A0A498I7U7_MALDO</name>
<proteinExistence type="inferred from homology"/>
<dbReference type="PRINTS" id="PR01463">
    <property type="entry name" value="EAGCHANLFMLY"/>
</dbReference>
<evidence type="ECO:0000313" key="13">
    <source>
        <dbReference type="Proteomes" id="UP000290289"/>
    </source>
</evidence>
<reference evidence="12 13" key="1">
    <citation type="submission" date="2018-10" db="EMBL/GenBank/DDBJ databases">
        <title>A high-quality apple genome assembly.</title>
        <authorList>
            <person name="Hu J."/>
        </authorList>
    </citation>
    <scope>NUCLEOTIDE SEQUENCE [LARGE SCALE GENOMIC DNA]</scope>
    <source>
        <strain evidence="13">cv. HFTH1</strain>
        <tissue evidence="12">Young leaf</tissue>
    </source>
</reference>
<dbReference type="SUPFAM" id="SSF51206">
    <property type="entry name" value="cAMP-binding domain-like"/>
    <property type="match status" value="1"/>
</dbReference>
<dbReference type="PANTHER" id="PTHR45651:SF11">
    <property type="entry name" value="CYCLIC NUCLEOTIDE-GATED ION CHANNEL 20, CHLOROPLASTIC-RELATED"/>
    <property type="match status" value="1"/>
</dbReference>
<feature type="transmembrane region" description="Helical" evidence="10">
    <location>
        <begin position="351"/>
        <end position="374"/>
    </location>
</feature>
<comment type="subcellular location">
    <subcellularLocation>
        <location evidence="1">Membrane</location>
        <topology evidence="1">Multi-pass membrane protein</topology>
    </subcellularLocation>
</comment>
<evidence type="ECO:0000256" key="2">
    <source>
        <dbReference type="ARBA" id="ARBA00010486"/>
    </source>
</evidence>
<keyword evidence="8" id="KW-1071">Ligand-gated ion channel</keyword>
<dbReference type="Proteomes" id="UP000290289">
    <property type="component" value="Chromosome 14"/>
</dbReference>
<dbReference type="EMBL" id="RDQH01000340">
    <property type="protein sequence ID" value="RXH77163.1"/>
    <property type="molecule type" value="Genomic_DNA"/>
</dbReference>
<feature type="transmembrane region" description="Helical" evidence="10">
    <location>
        <begin position="104"/>
        <end position="122"/>
    </location>
</feature>
<dbReference type="Pfam" id="PF00520">
    <property type="entry name" value="Ion_trans"/>
    <property type="match status" value="1"/>
</dbReference>
<comment type="similarity">
    <text evidence="2">Belongs to the cyclic nucleotide-gated cation channel (TC 1.A.1.5) family.</text>
</comment>
<dbReference type="PANTHER" id="PTHR45651">
    <property type="entry name" value="CYCLIC NUCLEOTIDE-GATED ION CHANNEL 15-RELATED-RELATED"/>
    <property type="match status" value="1"/>
</dbReference>
<keyword evidence="5 10" id="KW-1133">Transmembrane helix</keyword>
<evidence type="ECO:0000259" key="11">
    <source>
        <dbReference type="PROSITE" id="PS50042"/>
    </source>
</evidence>
<dbReference type="GO" id="GO:0005249">
    <property type="term" value="F:voltage-gated potassium channel activity"/>
    <property type="evidence" value="ECO:0007669"/>
    <property type="project" value="InterPro"/>
</dbReference>
<sequence length="628" mass="72535">MSITIRYKHSKKLMRSSLILNCVQFHNALYGDAKGWARRFFSFLRPYIPGVMNPHAKFVQRWNKFFVISCLISIFVDPLFFYLLSVEKENSCIVIDWPLTTTLVVFRSITDIIFLLHILLQFRLAYVAPESRVVGAGELVDHPKKIALNYLQGYFLLDFFIVLPLPQIIILLVLRNTLGSTGANHAKNLLRAAVLLQYIPKLYRFLPFLAGQTPSGFIFESAWANFIINLLTFVLSGHVVGSCWYLFGLQRVNQCFRVACHNSGIYGCMNFLDCGHGSQTEDPKAPNSLRDRWRLNENATACLTADGFDYGIYIQAVNLTTENSIVTRYVYGLFWGFQQISTLAGNQVPSYFVWEVLFTMAIIGLGLLLFALLIGNMQNFLQALGRRQLEMSLRRRDVEQWMSHRRLPEELRRRVREAERYNWAATRGVNEEMLLEVLPEDLQTDIRRHLFTFIKKVRIFALMDEPILDSICGRLRQKTYINRSIVLSRGGLIEKMVFIVRGKMESIGEDGNRISLSEGDVCGEELLAWCLEHSSVNKDGKKIRIPGQRLLSNRMVRCLTNVEAFSLRAADIEEVTSVFSRFLRKPRVQGAIRYESPYWRGLAARCIQVAWRYRKKRLQRADTKYDNH</sequence>